<dbReference type="PANTHER" id="PTHR14859">
    <property type="entry name" value="CALCOFLUOR WHITE HYPERSENSITIVE PROTEIN PRECURSOR"/>
    <property type="match status" value="1"/>
</dbReference>
<dbReference type="InterPro" id="IPR036691">
    <property type="entry name" value="Endo/exonu/phosph_ase_sf"/>
</dbReference>
<keyword evidence="2" id="KW-0540">Nuclease</keyword>
<proteinExistence type="predicted"/>
<dbReference type="Proteomes" id="UP000045545">
    <property type="component" value="Unassembled WGS sequence"/>
</dbReference>
<dbReference type="InterPro" id="IPR051916">
    <property type="entry name" value="GPI-anchor_lipid_remodeler"/>
</dbReference>
<protein>
    <submittedName>
        <fullName evidence="2">Endonuclease/exonuclease/phosphatase</fullName>
    </submittedName>
</protein>
<evidence type="ECO:0000259" key="1">
    <source>
        <dbReference type="Pfam" id="PF03372"/>
    </source>
</evidence>
<organism evidence="2 3">
    <name type="scientific">Syntrophomonas zehnderi OL-4</name>
    <dbReference type="NCBI Taxonomy" id="690567"/>
    <lineage>
        <taxon>Bacteria</taxon>
        <taxon>Bacillati</taxon>
        <taxon>Bacillota</taxon>
        <taxon>Clostridia</taxon>
        <taxon>Eubacteriales</taxon>
        <taxon>Syntrophomonadaceae</taxon>
        <taxon>Syntrophomonas</taxon>
    </lineage>
</organism>
<dbReference type="GO" id="GO:0006506">
    <property type="term" value="P:GPI anchor biosynthetic process"/>
    <property type="evidence" value="ECO:0007669"/>
    <property type="project" value="TreeGrafter"/>
</dbReference>
<dbReference type="SUPFAM" id="SSF56219">
    <property type="entry name" value="DNase I-like"/>
    <property type="match status" value="1"/>
</dbReference>
<dbReference type="GO" id="GO:0016020">
    <property type="term" value="C:membrane"/>
    <property type="evidence" value="ECO:0007669"/>
    <property type="project" value="GOC"/>
</dbReference>
<gene>
    <name evidence="2" type="ORF">700</name>
</gene>
<evidence type="ECO:0000313" key="2">
    <source>
        <dbReference type="EMBL" id="CFX17066.1"/>
    </source>
</evidence>
<dbReference type="RefSeq" id="WP_046495829.1">
    <property type="nucleotide sequence ID" value="NZ_CGIH01000009.1"/>
</dbReference>
<evidence type="ECO:0000313" key="3">
    <source>
        <dbReference type="Proteomes" id="UP000045545"/>
    </source>
</evidence>
<keyword evidence="3" id="KW-1185">Reference proteome</keyword>
<reference evidence="2 3" key="1">
    <citation type="submission" date="2015-03" db="EMBL/GenBank/DDBJ databases">
        <authorList>
            <person name="Murphy D."/>
        </authorList>
    </citation>
    <scope>NUCLEOTIDE SEQUENCE [LARGE SCALE GENOMIC DNA]</scope>
    <source>
        <strain evidence="2 3">OL-4</strain>
    </source>
</reference>
<dbReference type="GO" id="GO:0004527">
    <property type="term" value="F:exonuclease activity"/>
    <property type="evidence" value="ECO:0007669"/>
    <property type="project" value="UniProtKB-KW"/>
</dbReference>
<keyword evidence="2" id="KW-0378">Hydrolase</keyword>
<dbReference type="Gene3D" id="3.60.10.10">
    <property type="entry name" value="Endonuclease/exonuclease/phosphatase"/>
    <property type="match status" value="1"/>
</dbReference>
<sequence>MAVIKVVSYNIKNGQGMDGRVDLSRTADVLQALDADIICLQEIDKYRRRSFFCNQAARLARIMQMEYVFGSAIRYKIGAYGNALLSRYPVIKSVNHQLPVPSGRSKRAMLEMHCTIEGKKLRVFNTHMELDRKLRLKQIENFIVPLILSADSAAILCGDLNETPDDAGVKFLYDCFKDSFAANTGSVTATFRADQPVERMDYILLNPACRAVDYKIIPSLASDHLPVMAWVELVS</sequence>
<dbReference type="AlphaFoldDB" id="A0A0E3W2S6"/>
<dbReference type="GO" id="GO:0004519">
    <property type="term" value="F:endonuclease activity"/>
    <property type="evidence" value="ECO:0007669"/>
    <property type="project" value="UniProtKB-KW"/>
</dbReference>
<dbReference type="InterPro" id="IPR005135">
    <property type="entry name" value="Endo/exonuclease/phosphatase"/>
</dbReference>
<keyword evidence="2" id="KW-0269">Exonuclease</keyword>
<keyword evidence="2" id="KW-0255">Endonuclease</keyword>
<dbReference type="Pfam" id="PF03372">
    <property type="entry name" value="Exo_endo_phos"/>
    <property type="match status" value="1"/>
</dbReference>
<feature type="domain" description="Endonuclease/exonuclease/phosphatase" evidence="1">
    <location>
        <begin position="7"/>
        <end position="224"/>
    </location>
</feature>
<accession>A0A0E3W2S6</accession>
<dbReference type="PANTHER" id="PTHR14859:SF15">
    <property type="entry name" value="ENDONUCLEASE_EXONUCLEASE_PHOSPHATASE DOMAIN-CONTAINING PROTEIN"/>
    <property type="match status" value="1"/>
</dbReference>
<dbReference type="STRING" id="690567.700"/>
<dbReference type="EMBL" id="CGIH01000009">
    <property type="protein sequence ID" value="CFX17066.1"/>
    <property type="molecule type" value="Genomic_DNA"/>
</dbReference>
<name>A0A0E3W2S6_9FIRM</name>